<dbReference type="InterPro" id="IPR001387">
    <property type="entry name" value="Cro/C1-type_HTH"/>
</dbReference>
<dbReference type="RefSeq" id="WP_058965479.1">
    <property type="nucleotide sequence ID" value="NZ_CABKVM010000018.1"/>
</dbReference>
<dbReference type="InterPro" id="IPR015927">
    <property type="entry name" value="Peptidase_S24_S26A/B/C"/>
</dbReference>
<sequence length="229" mass="25555">MQWYERLVQERKRLGLSQDQVVAAMSKYLPAGESVGKGALCSWEGGRTQPKIHHALALARVLNNADVSYLFSSESLRDGLNDAGLQKLAEFRSLLLDSPRYRMEIDSPKTRLIPIFLQAASAGTGQILDDDAFEEIEVDDTVPTNADFGVRLAGDSMMPRFTDGQMVWVKRRDVAENGEIVMCYYDGQSYCKKLWTDGTKTELRSLNPAYKPIHVCADAPFRIFGVVVG</sequence>
<dbReference type="STRING" id="1650663.GCA_001486665_02496"/>
<organism evidence="5 6">
    <name type="scientific">Allofournierella massiliensis</name>
    <dbReference type="NCBI Taxonomy" id="1650663"/>
    <lineage>
        <taxon>Bacteria</taxon>
        <taxon>Bacillati</taxon>
        <taxon>Bacillota</taxon>
        <taxon>Clostridia</taxon>
        <taxon>Eubacteriales</taxon>
        <taxon>Oscillospiraceae</taxon>
        <taxon>Allofournierella</taxon>
    </lineage>
</organism>
<dbReference type="OrthoDB" id="2475196at2"/>
<dbReference type="PROSITE" id="PS50943">
    <property type="entry name" value="HTH_CROC1"/>
    <property type="match status" value="1"/>
</dbReference>
<dbReference type="InterPro" id="IPR010982">
    <property type="entry name" value="Lambda_DNA-bd_dom_sf"/>
</dbReference>
<dbReference type="GO" id="GO:0003677">
    <property type="term" value="F:DNA binding"/>
    <property type="evidence" value="ECO:0007669"/>
    <property type="project" value="UniProtKB-KW"/>
</dbReference>
<evidence type="ECO:0000259" key="4">
    <source>
        <dbReference type="PROSITE" id="PS50943"/>
    </source>
</evidence>
<evidence type="ECO:0000313" key="6">
    <source>
        <dbReference type="Proteomes" id="UP000295184"/>
    </source>
</evidence>
<evidence type="ECO:0000256" key="1">
    <source>
        <dbReference type="ARBA" id="ARBA00023015"/>
    </source>
</evidence>
<dbReference type="PANTHER" id="PTHR40661">
    <property type="match status" value="1"/>
</dbReference>
<dbReference type="EMBL" id="SLUM01000031">
    <property type="protein sequence ID" value="TCL53551.1"/>
    <property type="molecule type" value="Genomic_DNA"/>
</dbReference>
<dbReference type="Pfam" id="PF00717">
    <property type="entry name" value="Peptidase_S24"/>
    <property type="match status" value="1"/>
</dbReference>
<dbReference type="AlphaFoldDB" id="A0A4R1QLE1"/>
<dbReference type="SUPFAM" id="SSF47413">
    <property type="entry name" value="lambda repressor-like DNA-binding domains"/>
    <property type="match status" value="1"/>
</dbReference>
<feature type="domain" description="HTH cro/C1-type" evidence="4">
    <location>
        <begin position="7"/>
        <end position="70"/>
    </location>
</feature>
<keyword evidence="3" id="KW-0804">Transcription</keyword>
<proteinExistence type="predicted"/>
<dbReference type="CDD" id="cd06529">
    <property type="entry name" value="S24_LexA-like"/>
    <property type="match status" value="1"/>
</dbReference>
<dbReference type="CDD" id="cd00093">
    <property type="entry name" value="HTH_XRE"/>
    <property type="match status" value="1"/>
</dbReference>
<name>A0A4R1QLE1_9FIRM</name>
<gene>
    <name evidence="5" type="ORF">EDD77_13110</name>
</gene>
<dbReference type="InterPro" id="IPR039418">
    <property type="entry name" value="LexA-like"/>
</dbReference>
<protein>
    <submittedName>
        <fullName evidence="5">SOS-response transcriptional repressor LexA</fullName>
    </submittedName>
</protein>
<dbReference type="SUPFAM" id="SSF51306">
    <property type="entry name" value="LexA/Signal peptidase"/>
    <property type="match status" value="1"/>
</dbReference>
<dbReference type="InterPro" id="IPR036286">
    <property type="entry name" value="LexA/Signal_pep-like_sf"/>
</dbReference>
<dbReference type="Proteomes" id="UP000295184">
    <property type="component" value="Unassembled WGS sequence"/>
</dbReference>
<dbReference type="Gene3D" id="1.10.260.40">
    <property type="entry name" value="lambda repressor-like DNA-binding domains"/>
    <property type="match status" value="1"/>
</dbReference>
<evidence type="ECO:0000256" key="3">
    <source>
        <dbReference type="ARBA" id="ARBA00023163"/>
    </source>
</evidence>
<accession>A0A4R1QLE1</accession>
<evidence type="ECO:0000256" key="2">
    <source>
        <dbReference type="ARBA" id="ARBA00023125"/>
    </source>
</evidence>
<dbReference type="Gene3D" id="2.10.109.10">
    <property type="entry name" value="Umud Fragment, subunit A"/>
    <property type="match status" value="1"/>
</dbReference>
<reference evidence="5 6" key="1">
    <citation type="submission" date="2019-03" db="EMBL/GenBank/DDBJ databases">
        <title>Genomic Encyclopedia of Type Strains, Phase IV (KMG-IV): sequencing the most valuable type-strain genomes for metagenomic binning, comparative biology and taxonomic classification.</title>
        <authorList>
            <person name="Goeker M."/>
        </authorList>
    </citation>
    <scope>NUCLEOTIDE SEQUENCE [LARGE SCALE GENOMIC DNA]</scope>
    <source>
        <strain evidence="5 6">DSM 100451</strain>
    </source>
</reference>
<dbReference type="PANTHER" id="PTHR40661:SF1">
    <property type="entry name" value="HTH CRO_C1-TYPE DOMAIN-CONTAINING PROTEIN"/>
    <property type="match status" value="1"/>
</dbReference>
<keyword evidence="2" id="KW-0238">DNA-binding</keyword>
<comment type="caution">
    <text evidence="5">The sequence shown here is derived from an EMBL/GenBank/DDBJ whole genome shotgun (WGS) entry which is preliminary data.</text>
</comment>
<keyword evidence="1" id="KW-0805">Transcription regulation</keyword>
<evidence type="ECO:0000313" key="5">
    <source>
        <dbReference type="EMBL" id="TCL53551.1"/>
    </source>
</evidence>